<feature type="transmembrane region" description="Helical" evidence="9">
    <location>
        <begin position="115"/>
        <end position="137"/>
    </location>
</feature>
<evidence type="ECO:0000256" key="1">
    <source>
        <dbReference type="ARBA" id="ARBA00004651"/>
    </source>
</evidence>
<keyword evidence="6 9" id="KW-1133">Transmembrane helix</keyword>
<evidence type="ECO:0000313" key="12">
    <source>
        <dbReference type="Proteomes" id="UP001589628"/>
    </source>
</evidence>
<feature type="transmembrane region" description="Helical" evidence="9">
    <location>
        <begin position="12"/>
        <end position="32"/>
    </location>
</feature>
<accession>A0ABV5Z7H0</accession>
<keyword evidence="5 9" id="KW-0812">Transmembrane</keyword>
<dbReference type="Proteomes" id="UP001589628">
    <property type="component" value="Unassembled WGS sequence"/>
</dbReference>
<comment type="caution">
    <text evidence="11">The sequence shown here is derived from an EMBL/GenBank/DDBJ whole genome shotgun (WGS) entry which is preliminary data.</text>
</comment>
<comment type="subcellular location">
    <subcellularLocation>
        <location evidence="1">Cell membrane</location>
        <topology evidence="1">Multi-pass membrane protein</topology>
    </subcellularLocation>
</comment>
<evidence type="ECO:0000256" key="7">
    <source>
        <dbReference type="ARBA" id="ARBA00023136"/>
    </source>
</evidence>
<feature type="transmembrane region" description="Helical" evidence="9">
    <location>
        <begin position="450"/>
        <end position="472"/>
    </location>
</feature>
<proteinExistence type="inferred from homology"/>
<sequence>MHNNIRKPSLLDALIPVITLIVMLSLAVYFYADNSSYGPNQIALLLAASIAGLIGLKNGHSWSDIEEGINKGIQISLGAILILLAVGSLIGTWILSGTVPTMIYYGLKLMSPSYFYAASCAVCALVALSIGSSWTVAGTLGIGLMGIASGLGLSPEVTAGAVISGAYFGDKLSPLSDTTNLAPAVSGSDLFSHIRHMLWTTIPSLFLALILFLFLGFNAETAATAGELEQVLQALESQFNLGIHLLIPMFILLFMAVKRFPAFPTIFTGAVVGAVFALIFQQDAVLRLAGAAEGQSQLELLIKGSWMAFFDGYASDTGNAVMDDLLSKGGMSGMLNTVWLIMCAMTYGGILERLGLLERLVASILKLARSTGSLIITTLGTCVSTNIVTADQYISVILPGRMYRNEYKRRGLAAVNLSRSLEDAGTISSPLIPWNTCGAYMAATLGVATFAYLPFAFFNLINLALAVIYAMVGFQVLREPTQENQPAAESNAEAVTAGR</sequence>
<dbReference type="InterPro" id="IPR052180">
    <property type="entry name" value="NhaC_Na-H+_Antiporter"/>
</dbReference>
<evidence type="ECO:0000259" key="10">
    <source>
        <dbReference type="Pfam" id="PF03553"/>
    </source>
</evidence>
<dbReference type="EMBL" id="JBHLZN010000001">
    <property type="protein sequence ID" value="MFB9885221.1"/>
    <property type="molecule type" value="Genomic_DNA"/>
</dbReference>
<organism evidence="11 12">
    <name type="scientific">Balneatrix alpica</name>
    <dbReference type="NCBI Taxonomy" id="75684"/>
    <lineage>
        <taxon>Bacteria</taxon>
        <taxon>Pseudomonadati</taxon>
        <taxon>Pseudomonadota</taxon>
        <taxon>Gammaproteobacteria</taxon>
        <taxon>Oceanospirillales</taxon>
        <taxon>Balneatrichaceae</taxon>
        <taxon>Balneatrix</taxon>
    </lineage>
</organism>
<feature type="transmembrane region" description="Helical" evidence="9">
    <location>
        <begin position="38"/>
        <end position="56"/>
    </location>
</feature>
<dbReference type="Pfam" id="PF03553">
    <property type="entry name" value="Na_H_antiporter"/>
    <property type="match status" value="1"/>
</dbReference>
<feature type="domain" description="Na+/H+ antiporter NhaC-like C-terminal" evidence="10">
    <location>
        <begin position="165"/>
        <end position="474"/>
    </location>
</feature>
<keyword evidence="4" id="KW-1003">Cell membrane</keyword>
<feature type="transmembrane region" description="Helical" evidence="9">
    <location>
        <begin position="77"/>
        <end position="95"/>
    </location>
</feature>
<keyword evidence="3" id="KW-0050">Antiport</keyword>
<name>A0ABV5Z7H0_9GAMM</name>
<comment type="similarity">
    <text evidence="8">Belongs to the NhaC Na(+)/H(+) (TC 2.A.35) antiporter family.</text>
</comment>
<evidence type="ECO:0000256" key="6">
    <source>
        <dbReference type="ARBA" id="ARBA00022989"/>
    </source>
</evidence>
<dbReference type="PANTHER" id="PTHR33451">
    <property type="entry name" value="MALATE-2H(+)/NA(+)-LACTATE ANTIPORTER"/>
    <property type="match status" value="1"/>
</dbReference>
<keyword evidence="2" id="KW-0813">Transport</keyword>
<reference evidence="11 12" key="1">
    <citation type="submission" date="2024-09" db="EMBL/GenBank/DDBJ databases">
        <authorList>
            <person name="Sun Q."/>
            <person name="Mori K."/>
        </authorList>
    </citation>
    <scope>NUCLEOTIDE SEQUENCE [LARGE SCALE GENOMIC DNA]</scope>
    <source>
        <strain evidence="11 12">ATCC 51285</strain>
    </source>
</reference>
<dbReference type="PANTHER" id="PTHR33451:SF3">
    <property type="entry name" value="MALATE-2H(+)_NA(+)-LACTATE ANTIPORTER"/>
    <property type="match status" value="1"/>
</dbReference>
<evidence type="ECO:0000256" key="8">
    <source>
        <dbReference type="ARBA" id="ARBA00038435"/>
    </source>
</evidence>
<dbReference type="InterPro" id="IPR018461">
    <property type="entry name" value="Na/H_Antiport_NhaC-like_C"/>
</dbReference>
<keyword evidence="7 9" id="KW-0472">Membrane</keyword>
<feature type="transmembrane region" description="Helical" evidence="9">
    <location>
        <begin position="237"/>
        <end position="255"/>
    </location>
</feature>
<evidence type="ECO:0000256" key="4">
    <source>
        <dbReference type="ARBA" id="ARBA00022475"/>
    </source>
</evidence>
<evidence type="ECO:0000313" key="11">
    <source>
        <dbReference type="EMBL" id="MFB9885221.1"/>
    </source>
</evidence>
<dbReference type="InterPro" id="IPR004770">
    <property type="entry name" value="Na/H_antiport_NhaC"/>
</dbReference>
<protein>
    <submittedName>
        <fullName evidence="11">Na+/H+ antiporter NhaC</fullName>
    </submittedName>
</protein>
<dbReference type="NCBIfam" id="TIGR00931">
    <property type="entry name" value="antiport_nhaC"/>
    <property type="match status" value="1"/>
</dbReference>
<feature type="transmembrane region" description="Helical" evidence="9">
    <location>
        <begin position="262"/>
        <end position="280"/>
    </location>
</feature>
<dbReference type="RefSeq" id="WP_027313183.1">
    <property type="nucleotide sequence ID" value="NZ_JBHLZN010000001.1"/>
</dbReference>
<keyword evidence="12" id="KW-1185">Reference proteome</keyword>
<evidence type="ECO:0000256" key="2">
    <source>
        <dbReference type="ARBA" id="ARBA00022448"/>
    </source>
</evidence>
<gene>
    <name evidence="11" type="primary">nhaC</name>
    <name evidence="11" type="ORF">ACFFLH_02180</name>
</gene>
<evidence type="ECO:0000256" key="5">
    <source>
        <dbReference type="ARBA" id="ARBA00022692"/>
    </source>
</evidence>
<evidence type="ECO:0000256" key="9">
    <source>
        <dbReference type="SAM" id="Phobius"/>
    </source>
</evidence>
<evidence type="ECO:0000256" key="3">
    <source>
        <dbReference type="ARBA" id="ARBA00022449"/>
    </source>
</evidence>
<feature type="transmembrane region" description="Helical" evidence="9">
    <location>
        <begin position="197"/>
        <end position="217"/>
    </location>
</feature>